<feature type="transmembrane region" description="Helical" evidence="6">
    <location>
        <begin position="134"/>
        <end position="153"/>
    </location>
</feature>
<evidence type="ECO:0000256" key="4">
    <source>
        <dbReference type="ARBA" id="ARBA00022989"/>
    </source>
</evidence>
<evidence type="ECO:0000313" key="9">
    <source>
        <dbReference type="Proteomes" id="UP000268321"/>
    </source>
</evidence>
<evidence type="ECO:0000256" key="1">
    <source>
        <dbReference type="ARBA" id="ARBA00004141"/>
    </source>
</evidence>
<name>A0A4V1J3N2_9ASCO</name>
<dbReference type="GO" id="GO:0033013">
    <property type="term" value="P:tetrapyrrole metabolic process"/>
    <property type="evidence" value="ECO:0007669"/>
    <property type="project" value="UniProtKB-ARBA"/>
</dbReference>
<keyword evidence="3 6" id="KW-0812">Transmembrane</keyword>
<feature type="chain" id="PRO_5020539957" evidence="7">
    <location>
        <begin position="20"/>
        <end position="155"/>
    </location>
</feature>
<protein>
    <submittedName>
        <fullName evidence="8">Tryptophan-rich sensory protein</fullName>
    </submittedName>
</protein>
<gene>
    <name evidence="8" type="ORF">METBISCDRAFT_11981</name>
</gene>
<reference evidence="9" key="1">
    <citation type="journal article" date="2018" name="Nat. Microbiol.">
        <title>Leveraging single-cell genomics to expand the fungal tree of life.</title>
        <authorList>
            <person name="Ahrendt S.R."/>
            <person name="Quandt C.A."/>
            <person name="Ciobanu D."/>
            <person name="Clum A."/>
            <person name="Salamov A."/>
            <person name="Andreopoulos B."/>
            <person name="Cheng J.F."/>
            <person name="Woyke T."/>
            <person name="Pelin A."/>
            <person name="Henrissat B."/>
            <person name="Reynolds N.K."/>
            <person name="Benny G.L."/>
            <person name="Smith M.E."/>
            <person name="James T.Y."/>
            <person name="Grigoriev I.V."/>
        </authorList>
    </citation>
    <scope>NUCLEOTIDE SEQUENCE [LARGE SCALE GENOMIC DNA]</scope>
    <source>
        <strain evidence="9">Baker2002</strain>
    </source>
</reference>
<dbReference type="CDD" id="cd15904">
    <property type="entry name" value="TSPO_MBR"/>
    <property type="match status" value="1"/>
</dbReference>
<dbReference type="EMBL" id="ML004430">
    <property type="protein sequence ID" value="RKP32649.1"/>
    <property type="molecule type" value="Genomic_DNA"/>
</dbReference>
<keyword evidence="9" id="KW-1185">Reference proteome</keyword>
<dbReference type="Proteomes" id="UP000268321">
    <property type="component" value="Unassembled WGS sequence"/>
</dbReference>
<feature type="signal peptide" evidence="7">
    <location>
        <begin position="1"/>
        <end position="19"/>
    </location>
</feature>
<comment type="subcellular location">
    <subcellularLocation>
        <location evidence="1">Membrane</location>
        <topology evidence="1">Multi-pass membrane protein</topology>
    </subcellularLocation>
</comment>
<evidence type="ECO:0000256" key="5">
    <source>
        <dbReference type="ARBA" id="ARBA00023136"/>
    </source>
</evidence>
<feature type="transmembrane region" description="Helical" evidence="6">
    <location>
        <begin position="78"/>
        <end position="96"/>
    </location>
</feature>
<dbReference type="OrthoDB" id="8841220at2759"/>
<evidence type="ECO:0000256" key="3">
    <source>
        <dbReference type="ARBA" id="ARBA00022692"/>
    </source>
</evidence>
<dbReference type="AlphaFoldDB" id="A0A4V1J3N2"/>
<keyword evidence="7" id="KW-0732">Signal</keyword>
<dbReference type="PANTHER" id="PTHR10057:SF0">
    <property type="entry name" value="TRANSLOCATOR PROTEIN"/>
    <property type="match status" value="1"/>
</dbReference>
<dbReference type="PANTHER" id="PTHR10057">
    <property type="entry name" value="PERIPHERAL-TYPE BENZODIAZEPINE RECEPTOR"/>
    <property type="match status" value="1"/>
</dbReference>
<dbReference type="PIRSF" id="PIRSF005859">
    <property type="entry name" value="PBR"/>
    <property type="match status" value="1"/>
</dbReference>
<feature type="transmembrane region" description="Helical" evidence="6">
    <location>
        <begin position="102"/>
        <end position="122"/>
    </location>
</feature>
<dbReference type="InterPro" id="IPR004307">
    <property type="entry name" value="TspO_MBR"/>
</dbReference>
<sequence length="155" mass="17752">MLTIVKLFISLLLPQIAGAIGAFFTLSSVKDWYLTIKKPSWNPPSWLFGPVWTILYVLMGIACFLIWKTEHPLKKPILTLYFLQLFFNVLWSLAFFGAQSPLLGMVVILPLWAMILACVIQFRKISPWASNLMVPYLLWVSFATVLNGTIWRLNS</sequence>
<proteinExistence type="inferred from homology"/>
<keyword evidence="4 6" id="KW-1133">Transmembrane helix</keyword>
<evidence type="ECO:0000256" key="7">
    <source>
        <dbReference type="SAM" id="SignalP"/>
    </source>
</evidence>
<dbReference type="FunFam" id="1.20.1260.100:FF:000001">
    <property type="entry name" value="translocator protein 2"/>
    <property type="match status" value="1"/>
</dbReference>
<organism evidence="8 9">
    <name type="scientific">Metschnikowia bicuspidata</name>
    <dbReference type="NCBI Taxonomy" id="27322"/>
    <lineage>
        <taxon>Eukaryota</taxon>
        <taxon>Fungi</taxon>
        <taxon>Dikarya</taxon>
        <taxon>Ascomycota</taxon>
        <taxon>Saccharomycotina</taxon>
        <taxon>Pichiomycetes</taxon>
        <taxon>Metschnikowiaceae</taxon>
        <taxon>Metschnikowia</taxon>
    </lineage>
</organism>
<feature type="transmembrane region" description="Helical" evidence="6">
    <location>
        <begin position="45"/>
        <end position="66"/>
    </location>
</feature>
<accession>A0A4V1J3N2</accession>
<dbReference type="Gene3D" id="1.20.1260.100">
    <property type="entry name" value="TspO/MBR protein"/>
    <property type="match status" value="1"/>
</dbReference>
<dbReference type="InterPro" id="IPR038330">
    <property type="entry name" value="TspO/MBR-related_sf"/>
</dbReference>
<keyword evidence="5 6" id="KW-0472">Membrane</keyword>
<evidence type="ECO:0000256" key="2">
    <source>
        <dbReference type="ARBA" id="ARBA00007524"/>
    </source>
</evidence>
<evidence type="ECO:0000313" key="8">
    <source>
        <dbReference type="EMBL" id="RKP32649.1"/>
    </source>
</evidence>
<comment type="similarity">
    <text evidence="2">Belongs to the TspO/BZRP family.</text>
</comment>
<evidence type="ECO:0000256" key="6">
    <source>
        <dbReference type="SAM" id="Phobius"/>
    </source>
</evidence>
<dbReference type="Pfam" id="PF03073">
    <property type="entry name" value="TspO_MBR"/>
    <property type="match status" value="1"/>
</dbReference>
<dbReference type="GO" id="GO:0016020">
    <property type="term" value="C:membrane"/>
    <property type="evidence" value="ECO:0007669"/>
    <property type="project" value="UniProtKB-SubCell"/>
</dbReference>